<protein>
    <submittedName>
        <fullName evidence="6">Aspartate:proton symporter</fullName>
    </submittedName>
</protein>
<reference evidence="6" key="2">
    <citation type="submission" date="2020-09" db="EMBL/GenBank/DDBJ databases">
        <authorList>
            <person name="Sun Q."/>
            <person name="Zhou Y."/>
        </authorList>
    </citation>
    <scope>NUCLEOTIDE SEQUENCE</scope>
    <source>
        <strain evidence="6">CGMCC 1.15371</strain>
    </source>
</reference>
<dbReference type="Gene3D" id="1.20.1740.10">
    <property type="entry name" value="Amino acid/polyamine transporter I"/>
    <property type="match status" value="1"/>
</dbReference>
<feature type="transmembrane region" description="Helical" evidence="5">
    <location>
        <begin position="458"/>
        <end position="478"/>
    </location>
</feature>
<organism evidence="6 7">
    <name type="scientific">Pullulanibacillus camelliae</name>
    <dbReference type="NCBI Taxonomy" id="1707096"/>
    <lineage>
        <taxon>Bacteria</taxon>
        <taxon>Bacillati</taxon>
        <taxon>Bacillota</taxon>
        <taxon>Bacilli</taxon>
        <taxon>Bacillales</taxon>
        <taxon>Sporolactobacillaceae</taxon>
        <taxon>Pullulanibacillus</taxon>
    </lineage>
</organism>
<feature type="transmembrane region" description="Helical" evidence="5">
    <location>
        <begin position="12"/>
        <end position="31"/>
    </location>
</feature>
<dbReference type="GO" id="GO:0022857">
    <property type="term" value="F:transmembrane transporter activity"/>
    <property type="evidence" value="ECO:0007669"/>
    <property type="project" value="InterPro"/>
</dbReference>
<dbReference type="PANTHER" id="PTHR47547:SF1">
    <property type="entry name" value="ASPARTATE-PROTON SYMPORTER"/>
    <property type="match status" value="1"/>
</dbReference>
<gene>
    <name evidence="6" type="ORF">GCM10011391_25000</name>
</gene>
<feature type="transmembrane region" description="Helical" evidence="5">
    <location>
        <begin position="498"/>
        <end position="517"/>
    </location>
</feature>
<keyword evidence="3 5" id="KW-1133">Transmembrane helix</keyword>
<feature type="transmembrane region" description="Helical" evidence="5">
    <location>
        <begin position="296"/>
        <end position="318"/>
    </location>
</feature>
<feature type="transmembrane region" description="Helical" evidence="5">
    <location>
        <begin position="339"/>
        <end position="357"/>
    </location>
</feature>
<keyword evidence="7" id="KW-1185">Reference proteome</keyword>
<proteinExistence type="predicted"/>
<dbReference type="GO" id="GO:0016020">
    <property type="term" value="C:membrane"/>
    <property type="evidence" value="ECO:0007669"/>
    <property type="project" value="UniProtKB-SubCell"/>
</dbReference>
<evidence type="ECO:0000256" key="1">
    <source>
        <dbReference type="ARBA" id="ARBA00004141"/>
    </source>
</evidence>
<feature type="transmembrane region" description="Helical" evidence="5">
    <location>
        <begin position="86"/>
        <end position="110"/>
    </location>
</feature>
<accession>A0A8J2YIS8</accession>
<sequence>MEQQGQFKKRLNLLDLTFLGCGSIIGSGWLYGAMNGAVLAGSLAWLSWIIGAIIFILIGLVYAELSAALPRSGGFLRYPDYSHGSMVGYLAGFASMLGYTSVIGVEVEAVRQYASTWWTGLETADHSPSIAGFILQAALIVVFFLINYWSVNVFGKFNTALTFFKFIVPILIVIILLFNFHPSNFHASGADPGGLHGVFKAVVAAGIAFAFLGFRQAVDFAAEARRPQKDVPLAIILSVVLCLILYLLLQIAFIGAVPGNVISAGWASINWESPWVELAKTLGVVWLANLVLIDSAISPAATGNIFLSGTARVMFAWAKNGYFYSIFQKVDKRTGLPRGALWLALIMGIAWTLPGQFQAWSGLVGAVTSAFVLTYMLGPISLGSFRKTDPDLPRPFKLRGSSWISPLAFIAASLVAYWSGWDTMKILILFVVASLVLYLAFVDKDKALKATLKEDFKATIWLFGYYAFMLIVLYFGSFGPTNSAGDMPHKVIPGPWDSIVVAIGSLIIYYWGVASALKESRITTDEDEISEQKIS</sequence>
<feature type="transmembrane region" description="Helical" evidence="5">
    <location>
        <begin position="426"/>
        <end position="442"/>
    </location>
</feature>
<dbReference type="RefSeq" id="WP_188694429.1">
    <property type="nucleotide sequence ID" value="NZ_BMIR01000011.1"/>
</dbReference>
<dbReference type="Pfam" id="PF13520">
    <property type="entry name" value="AA_permease_2"/>
    <property type="match status" value="1"/>
</dbReference>
<comment type="caution">
    <text evidence="6">The sequence shown here is derived from an EMBL/GenBank/DDBJ whole genome shotgun (WGS) entry which is preliminary data.</text>
</comment>
<feature type="transmembrane region" description="Helical" evidence="5">
    <location>
        <begin position="193"/>
        <end position="212"/>
    </location>
</feature>
<dbReference type="InterPro" id="IPR002293">
    <property type="entry name" value="AA/rel_permease1"/>
</dbReference>
<evidence type="ECO:0000256" key="5">
    <source>
        <dbReference type="SAM" id="Phobius"/>
    </source>
</evidence>
<evidence type="ECO:0000256" key="4">
    <source>
        <dbReference type="ARBA" id="ARBA00023136"/>
    </source>
</evidence>
<feature type="transmembrane region" description="Helical" evidence="5">
    <location>
        <begin position="130"/>
        <end position="151"/>
    </location>
</feature>
<dbReference type="PIRSF" id="PIRSF006060">
    <property type="entry name" value="AA_transporter"/>
    <property type="match status" value="1"/>
</dbReference>
<feature type="transmembrane region" description="Helical" evidence="5">
    <location>
        <begin position="43"/>
        <end position="65"/>
    </location>
</feature>
<evidence type="ECO:0000313" key="7">
    <source>
        <dbReference type="Proteomes" id="UP000628775"/>
    </source>
</evidence>
<feature type="transmembrane region" description="Helical" evidence="5">
    <location>
        <begin position="363"/>
        <end position="382"/>
    </location>
</feature>
<dbReference type="AlphaFoldDB" id="A0A8J2YIS8"/>
<keyword evidence="2 5" id="KW-0812">Transmembrane</keyword>
<evidence type="ECO:0000256" key="2">
    <source>
        <dbReference type="ARBA" id="ARBA00022692"/>
    </source>
</evidence>
<dbReference type="EMBL" id="BMIR01000011">
    <property type="protein sequence ID" value="GGE45148.1"/>
    <property type="molecule type" value="Genomic_DNA"/>
</dbReference>
<keyword evidence="4 5" id="KW-0472">Membrane</keyword>
<comment type="subcellular location">
    <subcellularLocation>
        <location evidence="1">Membrane</location>
        <topology evidence="1">Multi-pass membrane protein</topology>
    </subcellularLocation>
</comment>
<feature type="transmembrane region" description="Helical" evidence="5">
    <location>
        <begin position="233"/>
        <end position="257"/>
    </location>
</feature>
<dbReference type="Proteomes" id="UP000628775">
    <property type="component" value="Unassembled WGS sequence"/>
</dbReference>
<evidence type="ECO:0000256" key="3">
    <source>
        <dbReference type="ARBA" id="ARBA00022989"/>
    </source>
</evidence>
<name>A0A8J2YIS8_9BACL</name>
<evidence type="ECO:0000313" key="6">
    <source>
        <dbReference type="EMBL" id="GGE45148.1"/>
    </source>
</evidence>
<dbReference type="PANTHER" id="PTHR47547">
    <property type="match status" value="1"/>
</dbReference>
<reference evidence="6" key="1">
    <citation type="journal article" date="2014" name="Int. J. Syst. Evol. Microbiol.">
        <title>Complete genome sequence of Corynebacterium casei LMG S-19264T (=DSM 44701T), isolated from a smear-ripened cheese.</title>
        <authorList>
            <consortium name="US DOE Joint Genome Institute (JGI-PGF)"/>
            <person name="Walter F."/>
            <person name="Albersmeier A."/>
            <person name="Kalinowski J."/>
            <person name="Ruckert C."/>
        </authorList>
    </citation>
    <scope>NUCLEOTIDE SEQUENCE</scope>
    <source>
        <strain evidence="6">CGMCC 1.15371</strain>
    </source>
</reference>
<feature type="transmembrane region" description="Helical" evidence="5">
    <location>
        <begin position="163"/>
        <end position="181"/>
    </location>
</feature>
<feature type="transmembrane region" description="Helical" evidence="5">
    <location>
        <begin position="403"/>
        <end position="420"/>
    </location>
</feature>
<dbReference type="InterPro" id="IPR052962">
    <property type="entry name" value="AA_Transporter_AGT"/>
</dbReference>